<gene>
    <name evidence="2" type="ORF">GCM10009665_80590</name>
</gene>
<dbReference type="EMBL" id="BAAALF010001091">
    <property type="protein sequence ID" value="GAA1085759.1"/>
    <property type="molecule type" value="Genomic_DNA"/>
</dbReference>
<feature type="region of interest" description="Disordered" evidence="1">
    <location>
        <begin position="79"/>
        <end position="112"/>
    </location>
</feature>
<accession>A0ABP4E1A9</accession>
<comment type="caution">
    <text evidence="2">The sequence shown here is derived from an EMBL/GenBank/DDBJ whole genome shotgun (WGS) entry which is preliminary data.</text>
</comment>
<organism evidence="2 3">
    <name type="scientific">Kitasatospora nipponensis</name>
    <dbReference type="NCBI Taxonomy" id="258049"/>
    <lineage>
        <taxon>Bacteria</taxon>
        <taxon>Bacillati</taxon>
        <taxon>Actinomycetota</taxon>
        <taxon>Actinomycetes</taxon>
        <taxon>Kitasatosporales</taxon>
        <taxon>Streptomycetaceae</taxon>
        <taxon>Kitasatospora</taxon>
    </lineage>
</organism>
<sequence length="112" mass="11768">MTTADRAIRSNEPPGTCENITVAELRELVCKGRDSWWTVLLVDPVALRLVRWTDRHTEVTPDQVTWAALALGLGAAAAGPSLPQPASSSTAASPPTAGTTVRSFISSTPPSS</sequence>
<feature type="compositionally biased region" description="Polar residues" evidence="1">
    <location>
        <begin position="101"/>
        <end position="112"/>
    </location>
</feature>
<feature type="compositionally biased region" description="Low complexity" evidence="1">
    <location>
        <begin position="79"/>
        <end position="100"/>
    </location>
</feature>
<evidence type="ECO:0000313" key="3">
    <source>
        <dbReference type="Proteomes" id="UP001500037"/>
    </source>
</evidence>
<proteinExistence type="predicted"/>
<keyword evidence="3" id="KW-1185">Reference proteome</keyword>
<name>A0ABP4E1A9_9ACTN</name>
<reference evidence="3" key="1">
    <citation type="journal article" date="2019" name="Int. J. Syst. Evol. Microbiol.">
        <title>The Global Catalogue of Microorganisms (GCM) 10K type strain sequencing project: providing services to taxonomists for standard genome sequencing and annotation.</title>
        <authorList>
            <consortium name="The Broad Institute Genomics Platform"/>
            <consortium name="The Broad Institute Genome Sequencing Center for Infectious Disease"/>
            <person name="Wu L."/>
            <person name="Ma J."/>
        </authorList>
    </citation>
    <scope>NUCLEOTIDE SEQUENCE [LARGE SCALE GENOMIC DNA]</scope>
    <source>
        <strain evidence="3">JCM 13004</strain>
    </source>
</reference>
<evidence type="ECO:0000256" key="1">
    <source>
        <dbReference type="SAM" id="MobiDB-lite"/>
    </source>
</evidence>
<evidence type="ECO:0000313" key="2">
    <source>
        <dbReference type="EMBL" id="GAA1085759.1"/>
    </source>
</evidence>
<dbReference type="Proteomes" id="UP001500037">
    <property type="component" value="Unassembled WGS sequence"/>
</dbReference>
<protein>
    <submittedName>
        <fullName evidence="2">Uncharacterized protein</fullName>
    </submittedName>
</protein>